<dbReference type="AlphaFoldDB" id="A0A3A1UNW8"/>
<evidence type="ECO:0000259" key="8">
    <source>
        <dbReference type="PROSITE" id="PS50111"/>
    </source>
</evidence>
<dbReference type="SMART" id="SM00304">
    <property type="entry name" value="HAMP"/>
    <property type="match status" value="1"/>
</dbReference>
<dbReference type="CDD" id="cd11386">
    <property type="entry name" value="MCP_signal"/>
    <property type="match status" value="1"/>
</dbReference>
<evidence type="ECO:0000256" key="3">
    <source>
        <dbReference type="ARBA" id="ARBA00023136"/>
    </source>
</evidence>
<dbReference type="Pfam" id="PF12729">
    <property type="entry name" value="4HB_MCP_1"/>
    <property type="match status" value="1"/>
</dbReference>
<evidence type="ECO:0000256" key="2">
    <source>
        <dbReference type="ARBA" id="ARBA00022475"/>
    </source>
</evidence>
<proteinExistence type="inferred from homology"/>
<dbReference type="RefSeq" id="WP_119602715.1">
    <property type="nucleotide sequence ID" value="NZ_QXQA01000021.1"/>
</dbReference>
<dbReference type="SUPFAM" id="SSF58104">
    <property type="entry name" value="Methyl-accepting chemotaxis protein (MCP) signaling domain"/>
    <property type="match status" value="1"/>
</dbReference>
<dbReference type="Pfam" id="PF00672">
    <property type="entry name" value="HAMP"/>
    <property type="match status" value="1"/>
</dbReference>
<comment type="caution">
    <text evidence="10">The sequence shown here is derived from an EMBL/GenBank/DDBJ whole genome shotgun (WGS) entry which is preliminary data.</text>
</comment>
<dbReference type="GO" id="GO:0007165">
    <property type="term" value="P:signal transduction"/>
    <property type="evidence" value="ECO:0007669"/>
    <property type="project" value="UniProtKB-KW"/>
</dbReference>
<protein>
    <submittedName>
        <fullName evidence="10">Methyl-accepting chemotaxis protein</fullName>
    </submittedName>
</protein>
<dbReference type="OrthoDB" id="107771at2"/>
<keyword evidence="11" id="KW-1185">Reference proteome</keyword>
<evidence type="ECO:0000259" key="9">
    <source>
        <dbReference type="PROSITE" id="PS50885"/>
    </source>
</evidence>
<keyword evidence="7" id="KW-1133">Transmembrane helix</keyword>
<evidence type="ECO:0000256" key="6">
    <source>
        <dbReference type="PROSITE-ProRule" id="PRU00284"/>
    </source>
</evidence>
<evidence type="ECO:0000313" key="10">
    <source>
        <dbReference type="EMBL" id="RIX48621.1"/>
    </source>
</evidence>
<keyword evidence="3 7" id="KW-0472">Membrane</keyword>
<gene>
    <name evidence="10" type="ORF">D3P08_24265</name>
</gene>
<sequence>MKLSFKLPNRQSFRFTIRRKMFAGFMAVLIILCATVAVGFVQITRVSNHYTDIVDDKSYKLNLIQQLNVQVKKEQSGVRGYLLLGDADSLQDFTDAHNTYKDLSRELEAIIKSAEAEVLLQELIALENDFYYTSNQAIKLKVKNDTQKYTDLISTKGQDIIAAFDQKAEELEDFQEGLLNDGKMTVKDEVRDIKQLVLILGVAAIVIGLIVSRVVGRIIAVPIVVISKAAERIAQGDLTSEPVTVRSKDEVGELAASFNKMSHQLRVLIQHVAGSTEQVASSAQQLTAASEQASIATVQISETMQQVSADAGNGFNHLAEASKTIGELSTGVQHIADRAQHVSDTAAGAYEKAAEGAEAIQTAVRQMNSIHQTVEGLSGDIHSLGERSAEIGQILNAITAIAQQTNILSLNAGIEAVRAGEHGRGFLVVAGEIRKLAEQSTQSAAQIAELIDAIQKDTKRAVHTMGVTTQEVASGIDAVHSAGEAFTLIQDSVHSVTGQIQEVSSSIEQMAAGAEQIVAAMKAVTSVSESTVAGAQEVTASTEEQLASMEEVSVSAKALSQMAEQLQSQIDQFKV</sequence>
<dbReference type="GO" id="GO:0005886">
    <property type="term" value="C:plasma membrane"/>
    <property type="evidence" value="ECO:0007669"/>
    <property type="project" value="UniProtKB-SubCell"/>
</dbReference>
<evidence type="ECO:0000256" key="1">
    <source>
        <dbReference type="ARBA" id="ARBA00004236"/>
    </source>
</evidence>
<organism evidence="10 11">
    <name type="scientific">Paenibacillus nanensis</name>
    <dbReference type="NCBI Taxonomy" id="393251"/>
    <lineage>
        <taxon>Bacteria</taxon>
        <taxon>Bacillati</taxon>
        <taxon>Bacillota</taxon>
        <taxon>Bacilli</taxon>
        <taxon>Bacillales</taxon>
        <taxon>Paenibacillaceae</taxon>
        <taxon>Paenibacillus</taxon>
    </lineage>
</organism>
<keyword evidence="7" id="KW-0812">Transmembrane</keyword>
<comment type="subcellular location">
    <subcellularLocation>
        <location evidence="1">Cell membrane</location>
    </subcellularLocation>
</comment>
<accession>A0A3A1UNW8</accession>
<dbReference type="InterPro" id="IPR003660">
    <property type="entry name" value="HAMP_dom"/>
</dbReference>
<dbReference type="Gene3D" id="6.10.340.10">
    <property type="match status" value="1"/>
</dbReference>
<keyword evidence="2" id="KW-1003">Cell membrane</keyword>
<feature type="domain" description="Methyl-accepting transducer" evidence="8">
    <location>
        <begin position="289"/>
        <end position="525"/>
    </location>
</feature>
<dbReference type="PANTHER" id="PTHR32089:SF112">
    <property type="entry name" value="LYSOZYME-LIKE PROTEIN-RELATED"/>
    <property type="match status" value="1"/>
</dbReference>
<dbReference type="PANTHER" id="PTHR32089">
    <property type="entry name" value="METHYL-ACCEPTING CHEMOTAXIS PROTEIN MCPB"/>
    <property type="match status" value="1"/>
</dbReference>
<dbReference type="Gene3D" id="1.10.287.950">
    <property type="entry name" value="Methyl-accepting chemotaxis protein"/>
    <property type="match status" value="1"/>
</dbReference>
<feature type="domain" description="HAMP" evidence="9">
    <location>
        <begin position="217"/>
        <end position="270"/>
    </location>
</feature>
<comment type="similarity">
    <text evidence="5">Belongs to the methyl-accepting chemotaxis (MCP) protein family.</text>
</comment>
<dbReference type="InterPro" id="IPR024478">
    <property type="entry name" value="HlyB_4HB_MCP"/>
</dbReference>
<evidence type="ECO:0000256" key="5">
    <source>
        <dbReference type="ARBA" id="ARBA00029447"/>
    </source>
</evidence>
<name>A0A3A1UNW8_9BACL</name>
<feature type="transmembrane region" description="Helical" evidence="7">
    <location>
        <begin position="21"/>
        <end position="41"/>
    </location>
</feature>
<dbReference type="Proteomes" id="UP000266482">
    <property type="component" value="Unassembled WGS sequence"/>
</dbReference>
<dbReference type="InterPro" id="IPR004089">
    <property type="entry name" value="MCPsignal_dom"/>
</dbReference>
<evidence type="ECO:0000256" key="7">
    <source>
        <dbReference type="SAM" id="Phobius"/>
    </source>
</evidence>
<reference evidence="10 11" key="1">
    <citation type="submission" date="2018-09" db="EMBL/GenBank/DDBJ databases">
        <title>Paenibacillus aracenensis nov. sp. isolated from a cave in southern Spain.</title>
        <authorList>
            <person name="Jurado V."/>
            <person name="Gutierrez-Patricio S."/>
            <person name="Gonzalez-Pimentel J.L."/>
            <person name="Miller A.Z."/>
            <person name="Laiz L."/>
            <person name="Saiz-Jimenez C."/>
        </authorList>
    </citation>
    <scope>NUCLEOTIDE SEQUENCE [LARGE SCALE GENOMIC DNA]</scope>
    <source>
        <strain evidence="10 11">DSM 22867</strain>
    </source>
</reference>
<dbReference type="PROSITE" id="PS50885">
    <property type="entry name" value="HAMP"/>
    <property type="match status" value="1"/>
</dbReference>
<dbReference type="CDD" id="cd06225">
    <property type="entry name" value="HAMP"/>
    <property type="match status" value="1"/>
</dbReference>
<evidence type="ECO:0000256" key="4">
    <source>
        <dbReference type="ARBA" id="ARBA00023224"/>
    </source>
</evidence>
<dbReference type="EMBL" id="QXQA01000021">
    <property type="protein sequence ID" value="RIX48621.1"/>
    <property type="molecule type" value="Genomic_DNA"/>
</dbReference>
<keyword evidence="4 6" id="KW-0807">Transducer</keyword>
<dbReference type="Pfam" id="PF00015">
    <property type="entry name" value="MCPsignal"/>
    <property type="match status" value="1"/>
</dbReference>
<dbReference type="SMART" id="SM00283">
    <property type="entry name" value="MA"/>
    <property type="match status" value="1"/>
</dbReference>
<dbReference type="PROSITE" id="PS50111">
    <property type="entry name" value="CHEMOTAXIS_TRANSDUC_2"/>
    <property type="match status" value="1"/>
</dbReference>
<evidence type="ECO:0000313" key="11">
    <source>
        <dbReference type="Proteomes" id="UP000266482"/>
    </source>
</evidence>